<evidence type="ECO:0000313" key="5">
    <source>
        <dbReference type="EMBL" id="SVB90798.1"/>
    </source>
</evidence>
<dbReference type="InterPro" id="IPR039528">
    <property type="entry name" value="DPM1-like"/>
</dbReference>
<dbReference type="InterPro" id="IPR029044">
    <property type="entry name" value="Nucleotide-diphossugar_trans"/>
</dbReference>
<sequence>MNNNENSGIFDLSVILPTYNESNTIAKMLDLLKTTIPSEINTEVIVIDDDSPDKTSNIVNSYIQKSAGKISFRIQTRKNKRGLSSAIIDGINIAKGKFVLIMDSDFSHPPQVI</sequence>
<dbReference type="GO" id="GO:0006506">
    <property type="term" value="P:GPI anchor biosynthetic process"/>
    <property type="evidence" value="ECO:0007669"/>
    <property type="project" value="TreeGrafter"/>
</dbReference>
<dbReference type="SUPFAM" id="SSF53448">
    <property type="entry name" value="Nucleotide-diphospho-sugar transferases"/>
    <property type="match status" value="1"/>
</dbReference>
<dbReference type="GO" id="GO:0004582">
    <property type="term" value="F:dolichyl-phosphate beta-D-mannosyltransferase activity"/>
    <property type="evidence" value="ECO:0007669"/>
    <property type="project" value="InterPro"/>
</dbReference>
<dbReference type="GO" id="GO:0016020">
    <property type="term" value="C:membrane"/>
    <property type="evidence" value="ECO:0007669"/>
    <property type="project" value="GOC"/>
</dbReference>
<organism evidence="5">
    <name type="scientific">marine metagenome</name>
    <dbReference type="NCBI Taxonomy" id="408172"/>
    <lineage>
        <taxon>unclassified sequences</taxon>
        <taxon>metagenomes</taxon>
        <taxon>ecological metagenomes</taxon>
    </lineage>
</organism>
<dbReference type="PANTHER" id="PTHR43398">
    <property type="entry name" value="DOLICHOL-PHOSPHATE MANNOSYLTRANSFERASE SUBUNIT 1"/>
    <property type="match status" value="1"/>
</dbReference>
<reference evidence="5" key="1">
    <citation type="submission" date="2018-05" db="EMBL/GenBank/DDBJ databases">
        <authorList>
            <person name="Lanie J.A."/>
            <person name="Ng W.-L."/>
            <person name="Kazmierczak K.M."/>
            <person name="Andrzejewski T.M."/>
            <person name="Davidsen T.M."/>
            <person name="Wayne K.J."/>
            <person name="Tettelin H."/>
            <person name="Glass J.I."/>
            <person name="Rusch D."/>
            <person name="Podicherti R."/>
            <person name="Tsui H.-C.T."/>
            <person name="Winkler M.E."/>
        </authorList>
    </citation>
    <scope>NUCLEOTIDE SEQUENCE</scope>
</reference>
<evidence type="ECO:0000256" key="1">
    <source>
        <dbReference type="ARBA" id="ARBA00006739"/>
    </source>
</evidence>
<name>A0A382HU16_9ZZZZ</name>
<evidence type="ECO:0000256" key="3">
    <source>
        <dbReference type="ARBA" id="ARBA00022679"/>
    </source>
</evidence>
<comment type="similarity">
    <text evidence="1">Belongs to the glycosyltransferase 2 family.</text>
</comment>
<dbReference type="PANTHER" id="PTHR43398:SF1">
    <property type="entry name" value="DOLICHOL-PHOSPHATE MANNOSYLTRANSFERASE SUBUNIT 1"/>
    <property type="match status" value="1"/>
</dbReference>
<dbReference type="Pfam" id="PF00535">
    <property type="entry name" value="Glycos_transf_2"/>
    <property type="match status" value="1"/>
</dbReference>
<feature type="domain" description="Glycosyltransferase 2-like" evidence="4">
    <location>
        <begin position="13"/>
        <end position="112"/>
    </location>
</feature>
<proteinExistence type="inferred from homology"/>
<keyword evidence="2" id="KW-0328">Glycosyltransferase</keyword>
<protein>
    <recommendedName>
        <fullName evidence="4">Glycosyltransferase 2-like domain-containing protein</fullName>
    </recommendedName>
</protein>
<dbReference type="Gene3D" id="3.90.550.10">
    <property type="entry name" value="Spore Coat Polysaccharide Biosynthesis Protein SpsA, Chain A"/>
    <property type="match status" value="1"/>
</dbReference>
<dbReference type="EMBL" id="UINC01063303">
    <property type="protein sequence ID" value="SVB90798.1"/>
    <property type="molecule type" value="Genomic_DNA"/>
</dbReference>
<gene>
    <name evidence="5" type="ORF">METZ01_LOCUS243652</name>
</gene>
<dbReference type="AlphaFoldDB" id="A0A382HU16"/>
<accession>A0A382HU16</accession>
<evidence type="ECO:0000256" key="2">
    <source>
        <dbReference type="ARBA" id="ARBA00022676"/>
    </source>
</evidence>
<dbReference type="GO" id="GO:0035269">
    <property type="term" value="P:protein O-linked glycosylation via mannose"/>
    <property type="evidence" value="ECO:0007669"/>
    <property type="project" value="TreeGrafter"/>
</dbReference>
<dbReference type="GO" id="GO:0006488">
    <property type="term" value="P:dolichol-linked oligosaccharide biosynthetic process"/>
    <property type="evidence" value="ECO:0007669"/>
    <property type="project" value="TreeGrafter"/>
</dbReference>
<feature type="non-terminal residue" evidence="5">
    <location>
        <position position="113"/>
    </location>
</feature>
<keyword evidence="3" id="KW-0808">Transferase</keyword>
<evidence type="ECO:0000259" key="4">
    <source>
        <dbReference type="Pfam" id="PF00535"/>
    </source>
</evidence>
<dbReference type="InterPro" id="IPR001173">
    <property type="entry name" value="Glyco_trans_2-like"/>
</dbReference>